<accession>A0ACB7WYY7</accession>
<comment type="caution">
    <text evidence="1">The sequence shown here is derived from an EMBL/GenBank/DDBJ whole genome shotgun (WGS) entry which is preliminary data.</text>
</comment>
<name>A0ACB7WYY7_9ERIC</name>
<organism evidence="1 2">
    <name type="scientific">Vaccinium darrowii</name>
    <dbReference type="NCBI Taxonomy" id="229202"/>
    <lineage>
        <taxon>Eukaryota</taxon>
        <taxon>Viridiplantae</taxon>
        <taxon>Streptophyta</taxon>
        <taxon>Embryophyta</taxon>
        <taxon>Tracheophyta</taxon>
        <taxon>Spermatophyta</taxon>
        <taxon>Magnoliopsida</taxon>
        <taxon>eudicotyledons</taxon>
        <taxon>Gunneridae</taxon>
        <taxon>Pentapetalae</taxon>
        <taxon>asterids</taxon>
        <taxon>Ericales</taxon>
        <taxon>Ericaceae</taxon>
        <taxon>Vaccinioideae</taxon>
        <taxon>Vaccinieae</taxon>
        <taxon>Vaccinium</taxon>
    </lineage>
</organism>
<gene>
    <name evidence="1" type="ORF">Vadar_007080</name>
</gene>
<protein>
    <submittedName>
        <fullName evidence="1">Uncharacterized protein</fullName>
    </submittedName>
</protein>
<evidence type="ECO:0000313" key="1">
    <source>
        <dbReference type="EMBL" id="KAH7833515.1"/>
    </source>
</evidence>
<sequence>MVVLGRRWSGCRSVPGGLVAVLAEHVQTDDLKTGGRRRKTEGGSVDDRSHLERSGVSVEHEVLFVSKRRSLRMAKNPEDPRVPFYFRMAKNPEDPRVPFYFKMAKNPEDSRVPFYFRMAKNPEDSRVPFYFRMAKNPEDPRVPFYFRMAKNPEDPRVPFYFRMAKNPEDLRVPFYFRMAKNPEDLHVPFYGRIVARPKVDKEKVHGPDDIQRLYIVMRPESGQRPVEEKQDPHSARKMKKLPKRTAMDPNMKVDMVFRSRSN</sequence>
<dbReference type="EMBL" id="CM037152">
    <property type="protein sequence ID" value="KAH7833515.1"/>
    <property type="molecule type" value="Genomic_DNA"/>
</dbReference>
<proteinExistence type="predicted"/>
<reference evidence="1 2" key="1">
    <citation type="journal article" date="2021" name="Hortic Res">
        <title>High-quality reference genome and annotation aids understanding of berry development for evergreen blueberry (Vaccinium darrowii).</title>
        <authorList>
            <person name="Yu J."/>
            <person name="Hulse-Kemp A.M."/>
            <person name="Babiker E."/>
            <person name="Staton M."/>
        </authorList>
    </citation>
    <scope>NUCLEOTIDE SEQUENCE [LARGE SCALE GENOMIC DNA]</scope>
    <source>
        <strain evidence="2">cv. NJ 8807/NJ 8810</strain>
        <tissue evidence="1">Young leaf</tissue>
    </source>
</reference>
<dbReference type="Proteomes" id="UP000828048">
    <property type="component" value="Chromosome 2"/>
</dbReference>
<evidence type="ECO:0000313" key="2">
    <source>
        <dbReference type="Proteomes" id="UP000828048"/>
    </source>
</evidence>
<keyword evidence="2" id="KW-1185">Reference proteome</keyword>